<reference evidence="4" key="1">
    <citation type="submission" date="2020-07" db="EMBL/GenBank/DDBJ databases">
        <authorList>
            <person name="Nieuwenhuis M."/>
            <person name="Van De Peppel L.J.J."/>
        </authorList>
    </citation>
    <scope>NUCLEOTIDE SEQUENCE</scope>
    <source>
        <strain evidence="4">AP01</strain>
        <tissue evidence="4">Mycelium</tissue>
    </source>
</reference>
<dbReference type="EMBL" id="JABCKV010000017">
    <property type="protein sequence ID" value="KAG5646772.1"/>
    <property type="molecule type" value="Genomic_DNA"/>
</dbReference>
<proteinExistence type="predicted"/>
<evidence type="ECO:0000256" key="2">
    <source>
        <dbReference type="SAM" id="MobiDB-lite"/>
    </source>
</evidence>
<feature type="coiled-coil region" evidence="1">
    <location>
        <begin position="537"/>
        <end position="564"/>
    </location>
</feature>
<feature type="domain" description="BHLH" evidence="3">
    <location>
        <begin position="459"/>
        <end position="540"/>
    </location>
</feature>
<keyword evidence="5" id="KW-1185">Reference proteome</keyword>
<accession>A0A9P7G9Z2</accession>
<dbReference type="InterPro" id="IPR011598">
    <property type="entry name" value="bHLH_dom"/>
</dbReference>
<feature type="compositionally biased region" description="Polar residues" evidence="2">
    <location>
        <begin position="342"/>
        <end position="354"/>
    </location>
</feature>
<comment type="caution">
    <text evidence="4">The sequence shown here is derived from an EMBL/GenBank/DDBJ whole genome shotgun (WGS) entry which is preliminary data.</text>
</comment>
<feature type="region of interest" description="Disordered" evidence="2">
    <location>
        <begin position="1"/>
        <end position="23"/>
    </location>
</feature>
<feature type="compositionally biased region" description="Low complexity" evidence="2">
    <location>
        <begin position="280"/>
        <end position="296"/>
    </location>
</feature>
<feature type="region of interest" description="Disordered" evidence="2">
    <location>
        <begin position="240"/>
        <end position="361"/>
    </location>
</feature>
<dbReference type="Pfam" id="PF00010">
    <property type="entry name" value="HLH"/>
    <property type="match status" value="1"/>
</dbReference>
<feature type="region of interest" description="Disordered" evidence="2">
    <location>
        <begin position="572"/>
        <end position="602"/>
    </location>
</feature>
<sequence>MDAREHHDKDFLSSMFPPEQQQQSQLNMFSIPTYSQQTIQQSISQPLSPELSMDMLNNLMSMRGIEAQPTSPTSPQYNPTSILEQQFKLTQLQQLQQLQNQIFQQQVRWGVLSLRSFFITAGKGGNEESQLEYLAPWSIARPSAEIPAQQTSMDFVSPMILTNGYMDSQEPSYQSEQPQHQQILSMNNHALNSNYAAPRGSTSAPEHIAFRVNLPPPPGDLDFDISPLTSPWLGANHHQQAMSNFSSPNKRHASSSDDEASGMPSRKTRQSPAIRPTNPSMQSSSSSKKYVRGSKSAASTPLMRSTRSRKGSTAGDIPGDTPSPVDLSMPPPAPPVPAPPANISSEQMTSSPQFNPHLMPVTPASIMNLGRLGINNSGNSMSPPPTRQIAALKGEAKGKNAASTSAAAKSKAAETRSKSTRRTTTGASPSLKAILPAGAGPHPLPLSSPLLLPTGGVQVRKTSHKAAEQKRRDSLKTTFDDLRVLLPPIPLPTDEKYPVDEILPGALPPRGPPKAGGEGPNKGVSKLQLLMCGNEYIRVLKARVERRDEEVEALRQEVRRLRLGVGLMEGEEEVDLEKDLDAVEKLGGGEDQDEVDDDPGEE</sequence>
<feature type="region of interest" description="Disordered" evidence="2">
    <location>
        <begin position="395"/>
        <end position="442"/>
    </location>
</feature>
<dbReference type="SUPFAM" id="SSF47459">
    <property type="entry name" value="HLH, helix-loop-helix DNA-binding domain"/>
    <property type="match status" value="1"/>
</dbReference>
<organism evidence="4 5">
    <name type="scientific">Asterophora parasitica</name>
    <dbReference type="NCBI Taxonomy" id="117018"/>
    <lineage>
        <taxon>Eukaryota</taxon>
        <taxon>Fungi</taxon>
        <taxon>Dikarya</taxon>
        <taxon>Basidiomycota</taxon>
        <taxon>Agaricomycotina</taxon>
        <taxon>Agaricomycetes</taxon>
        <taxon>Agaricomycetidae</taxon>
        <taxon>Agaricales</taxon>
        <taxon>Tricholomatineae</taxon>
        <taxon>Lyophyllaceae</taxon>
        <taxon>Asterophora</taxon>
    </lineage>
</organism>
<reference evidence="4" key="2">
    <citation type="submission" date="2021-10" db="EMBL/GenBank/DDBJ databases">
        <title>Phylogenomics reveals ancestral predisposition of the termite-cultivated fungus Termitomyces towards a domesticated lifestyle.</title>
        <authorList>
            <person name="Auxier B."/>
            <person name="Grum-Grzhimaylo A."/>
            <person name="Cardenas M.E."/>
            <person name="Lodge J.D."/>
            <person name="Laessoe T."/>
            <person name="Pedersen O."/>
            <person name="Smith M.E."/>
            <person name="Kuyper T.W."/>
            <person name="Franco-Molano E.A."/>
            <person name="Baroni T.J."/>
            <person name="Aanen D.K."/>
        </authorList>
    </citation>
    <scope>NUCLEOTIDE SEQUENCE</scope>
    <source>
        <strain evidence="4">AP01</strain>
        <tissue evidence="4">Mycelium</tissue>
    </source>
</reference>
<dbReference type="PROSITE" id="PS50888">
    <property type="entry name" value="BHLH"/>
    <property type="match status" value="1"/>
</dbReference>
<feature type="compositionally biased region" description="Basic and acidic residues" evidence="2">
    <location>
        <begin position="577"/>
        <end position="588"/>
    </location>
</feature>
<dbReference type="CDD" id="cd11405">
    <property type="entry name" value="bHLHzip_MLXIP_like"/>
    <property type="match status" value="1"/>
</dbReference>
<dbReference type="SMART" id="SM00353">
    <property type="entry name" value="HLH"/>
    <property type="match status" value="1"/>
</dbReference>
<name>A0A9P7G9Z2_9AGAR</name>
<dbReference type="OrthoDB" id="5344169at2759"/>
<evidence type="ECO:0000259" key="3">
    <source>
        <dbReference type="PROSITE" id="PS50888"/>
    </source>
</evidence>
<evidence type="ECO:0000313" key="5">
    <source>
        <dbReference type="Proteomes" id="UP000775547"/>
    </source>
</evidence>
<feature type="compositionally biased region" description="Pro residues" evidence="2">
    <location>
        <begin position="329"/>
        <end position="340"/>
    </location>
</feature>
<dbReference type="Gene3D" id="4.10.280.10">
    <property type="entry name" value="Helix-loop-helix DNA-binding domain"/>
    <property type="match status" value="1"/>
</dbReference>
<dbReference type="InterPro" id="IPR036638">
    <property type="entry name" value="HLH_DNA-bd_sf"/>
</dbReference>
<protein>
    <recommendedName>
        <fullName evidence="3">BHLH domain-containing protein</fullName>
    </recommendedName>
</protein>
<dbReference type="AlphaFoldDB" id="A0A9P7G9Z2"/>
<feature type="compositionally biased region" description="Acidic residues" evidence="2">
    <location>
        <begin position="590"/>
        <end position="602"/>
    </location>
</feature>
<evidence type="ECO:0000256" key="1">
    <source>
        <dbReference type="SAM" id="Coils"/>
    </source>
</evidence>
<dbReference type="Proteomes" id="UP000775547">
    <property type="component" value="Unassembled WGS sequence"/>
</dbReference>
<keyword evidence="1" id="KW-0175">Coiled coil</keyword>
<gene>
    <name evidence="4" type="ORF">DXG03_002460</name>
</gene>
<feature type="compositionally biased region" description="Low complexity" evidence="2">
    <location>
        <begin position="399"/>
        <end position="410"/>
    </location>
</feature>
<evidence type="ECO:0000313" key="4">
    <source>
        <dbReference type="EMBL" id="KAG5646772.1"/>
    </source>
</evidence>
<feature type="compositionally biased region" description="Basic and acidic residues" evidence="2">
    <location>
        <begin position="1"/>
        <end position="11"/>
    </location>
</feature>
<dbReference type="GO" id="GO:0046983">
    <property type="term" value="F:protein dimerization activity"/>
    <property type="evidence" value="ECO:0007669"/>
    <property type="project" value="InterPro"/>
</dbReference>